<dbReference type="PANTHER" id="PTHR47331">
    <property type="entry name" value="PHD-TYPE DOMAIN-CONTAINING PROTEIN"/>
    <property type="match status" value="1"/>
</dbReference>
<organism evidence="1 2">
    <name type="scientific">Paramuricea clavata</name>
    <name type="common">Red gorgonian</name>
    <name type="synonym">Violescent sea-whip</name>
    <dbReference type="NCBI Taxonomy" id="317549"/>
    <lineage>
        <taxon>Eukaryota</taxon>
        <taxon>Metazoa</taxon>
        <taxon>Cnidaria</taxon>
        <taxon>Anthozoa</taxon>
        <taxon>Octocorallia</taxon>
        <taxon>Malacalcyonacea</taxon>
        <taxon>Plexauridae</taxon>
        <taxon>Paramuricea</taxon>
    </lineage>
</organism>
<dbReference type="Pfam" id="PF17921">
    <property type="entry name" value="Integrase_H2C2"/>
    <property type="match status" value="1"/>
</dbReference>
<dbReference type="OrthoDB" id="7552331at2759"/>
<dbReference type="EMBL" id="CACRXK020002692">
    <property type="protein sequence ID" value="CAB3995583.1"/>
    <property type="molecule type" value="Genomic_DNA"/>
</dbReference>
<name>A0A6S7GUQ3_PARCT</name>
<reference evidence="1" key="1">
    <citation type="submission" date="2020-04" db="EMBL/GenBank/DDBJ databases">
        <authorList>
            <person name="Alioto T."/>
            <person name="Alioto T."/>
            <person name="Gomez Garrido J."/>
        </authorList>
    </citation>
    <scope>NUCLEOTIDE SEQUENCE</scope>
    <source>
        <strain evidence="1">A484AB</strain>
    </source>
</reference>
<proteinExistence type="predicted"/>
<protein>
    <submittedName>
        <fullName evidence="1">Uncharacterized protein</fullName>
    </submittedName>
</protein>
<evidence type="ECO:0000313" key="1">
    <source>
        <dbReference type="EMBL" id="CAB3995583.1"/>
    </source>
</evidence>
<accession>A0A6S7GUQ3</accession>
<dbReference type="AlphaFoldDB" id="A0A6S7GUQ3"/>
<comment type="caution">
    <text evidence="1">The sequence shown here is derived from an EMBL/GenBank/DDBJ whole genome shotgun (WGS) entry which is preliminary data.</text>
</comment>
<sequence length="173" mass="19409">MFPNTVKLLRKKNPLPLSDPLQSLNAFLDKDGLLRVGGRLSQSMKDYESQHPLILHGKHYLSTLIVQSEHKRLCHAGPKLTLGSLQDTYHIISARRVVRKLIRECVVCKRASPKITTQLMGQLPSARVLPTFANERVSVDYAGPFTLKIGSVRKPTYRKAYVAVFVCLVTTSN</sequence>
<gene>
    <name evidence="1" type="ORF">PACLA_8A040555</name>
</gene>
<dbReference type="Proteomes" id="UP001152795">
    <property type="component" value="Unassembled WGS sequence"/>
</dbReference>
<evidence type="ECO:0000313" key="2">
    <source>
        <dbReference type="Proteomes" id="UP001152795"/>
    </source>
</evidence>
<dbReference type="InterPro" id="IPR041588">
    <property type="entry name" value="Integrase_H2C2"/>
</dbReference>
<keyword evidence="2" id="KW-1185">Reference proteome</keyword>